<feature type="non-terminal residue" evidence="1">
    <location>
        <position position="1"/>
    </location>
</feature>
<dbReference type="EMBL" id="UINC01002900">
    <property type="protein sequence ID" value="SVA01410.1"/>
    <property type="molecule type" value="Genomic_DNA"/>
</dbReference>
<accession>A0A381SBH0</accession>
<gene>
    <name evidence="1" type="ORF">METZ01_LOCUS54264</name>
</gene>
<protein>
    <submittedName>
        <fullName evidence="1">Uncharacterized protein</fullName>
    </submittedName>
</protein>
<dbReference type="AlphaFoldDB" id="A0A381SBH0"/>
<evidence type="ECO:0000313" key="1">
    <source>
        <dbReference type="EMBL" id="SVA01410.1"/>
    </source>
</evidence>
<name>A0A381SBH0_9ZZZZ</name>
<sequence>VIVGDPANRLGWWRTSACALLLVSGAGPACGSEPVTDPVRATTCAELVDAGRATAEEVLDQLADRTLADMEADHPSQPFADLDPVLRRDVFAARAADLGCGEAELADLACTAFQGLSHRAHGDLARAYLAPYFTACD</sequence>
<organism evidence="1">
    <name type="scientific">marine metagenome</name>
    <dbReference type="NCBI Taxonomy" id="408172"/>
    <lineage>
        <taxon>unclassified sequences</taxon>
        <taxon>metagenomes</taxon>
        <taxon>ecological metagenomes</taxon>
    </lineage>
</organism>
<proteinExistence type="predicted"/>
<reference evidence="1" key="1">
    <citation type="submission" date="2018-05" db="EMBL/GenBank/DDBJ databases">
        <authorList>
            <person name="Lanie J.A."/>
            <person name="Ng W.-L."/>
            <person name="Kazmierczak K.M."/>
            <person name="Andrzejewski T.M."/>
            <person name="Davidsen T.M."/>
            <person name="Wayne K.J."/>
            <person name="Tettelin H."/>
            <person name="Glass J.I."/>
            <person name="Rusch D."/>
            <person name="Podicherti R."/>
            <person name="Tsui H.-C.T."/>
            <person name="Winkler M.E."/>
        </authorList>
    </citation>
    <scope>NUCLEOTIDE SEQUENCE</scope>
</reference>